<name>A0ACA9P5J4_9GLOM</name>
<reference evidence="1" key="1">
    <citation type="submission" date="2021-06" db="EMBL/GenBank/DDBJ databases">
        <authorList>
            <person name="Kallberg Y."/>
            <person name="Tangrot J."/>
            <person name="Rosling A."/>
        </authorList>
    </citation>
    <scope>NUCLEOTIDE SEQUENCE</scope>
    <source>
        <strain evidence="1">28 12/20/2015</strain>
    </source>
</reference>
<comment type="caution">
    <text evidence="1">The sequence shown here is derived from an EMBL/GenBank/DDBJ whole genome shotgun (WGS) entry which is preliminary data.</text>
</comment>
<keyword evidence="2" id="KW-1185">Reference proteome</keyword>
<organism evidence="1 2">
    <name type="scientific">Cetraspora pellucida</name>
    <dbReference type="NCBI Taxonomy" id="1433469"/>
    <lineage>
        <taxon>Eukaryota</taxon>
        <taxon>Fungi</taxon>
        <taxon>Fungi incertae sedis</taxon>
        <taxon>Mucoromycota</taxon>
        <taxon>Glomeromycotina</taxon>
        <taxon>Glomeromycetes</taxon>
        <taxon>Diversisporales</taxon>
        <taxon>Gigasporaceae</taxon>
        <taxon>Cetraspora</taxon>
    </lineage>
</organism>
<proteinExistence type="predicted"/>
<evidence type="ECO:0000313" key="1">
    <source>
        <dbReference type="EMBL" id="CAG8686345.1"/>
    </source>
</evidence>
<accession>A0ACA9P5J4</accession>
<dbReference type="Proteomes" id="UP000789366">
    <property type="component" value="Unassembled WGS sequence"/>
</dbReference>
<dbReference type="EMBL" id="CAJVPW010019427">
    <property type="protein sequence ID" value="CAG8686345.1"/>
    <property type="molecule type" value="Genomic_DNA"/>
</dbReference>
<feature type="non-terminal residue" evidence="1">
    <location>
        <position position="1"/>
    </location>
</feature>
<gene>
    <name evidence="1" type="ORF">SPELUC_LOCUS10447</name>
</gene>
<protein>
    <submittedName>
        <fullName evidence="1">15131_t:CDS:1</fullName>
    </submittedName>
</protein>
<evidence type="ECO:0000313" key="2">
    <source>
        <dbReference type="Proteomes" id="UP000789366"/>
    </source>
</evidence>
<sequence>FLKIRKIPLQQLAYILLDDDKFSTNSLSVNDDSIPQDPVIDDDNEAFLEQVRNIVLTDRELHDKGIKAFVSYVRSYSKHEANYIFRLKDLDLRKVTKGYCLLRLPKMPELKDIKIEFEETSINMDGYRYANKAREQKRLLKLESDKAKLNDQQVSRHKKVFKGPWSEKVASKQRRIERRIKRSKKKEFLKKRKAEEMNGSSVDINQNKDVRSYSEDEWEELQKEERLAKKLRKGLINQEDFEKETGLRIGDEVDA</sequence>